<sequence>MNCKCIYNLRLNHMDIALTPDTYTPSIDDAGNYIDTIPILKHGLLCLCGTRTDKRYETNAKFAMHVKTKTHQKWLMTLNQNKANHYVQMLEHKELLENQRKIIGHLEKQLSQKNRMIDYLTEELLNKHVKPQPSVNLLDINE</sequence>
<protein>
    <submittedName>
        <fullName evidence="1">Uncharacterized protein</fullName>
    </submittedName>
</protein>
<evidence type="ECO:0000313" key="1">
    <source>
        <dbReference type="EMBL" id="QHU09187.1"/>
    </source>
</evidence>
<accession>A0A6C0JXT8</accession>
<organism evidence="1">
    <name type="scientific">viral metagenome</name>
    <dbReference type="NCBI Taxonomy" id="1070528"/>
    <lineage>
        <taxon>unclassified sequences</taxon>
        <taxon>metagenomes</taxon>
        <taxon>organismal metagenomes</taxon>
    </lineage>
</organism>
<name>A0A6C0JXT8_9ZZZZ</name>
<proteinExistence type="predicted"/>
<dbReference type="EMBL" id="MN740705">
    <property type="protein sequence ID" value="QHU09187.1"/>
    <property type="molecule type" value="Genomic_DNA"/>
</dbReference>
<dbReference type="AlphaFoldDB" id="A0A6C0JXT8"/>
<reference evidence="1" key="1">
    <citation type="journal article" date="2020" name="Nature">
        <title>Giant virus diversity and host interactions through global metagenomics.</title>
        <authorList>
            <person name="Schulz F."/>
            <person name="Roux S."/>
            <person name="Paez-Espino D."/>
            <person name="Jungbluth S."/>
            <person name="Walsh D.A."/>
            <person name="Denef V.J."/>
            <person name="McMahon K.D."/>
            <person name="Konstantinidis K.T."/>
            <person name="Eloe-Fadrosh E.A."/>
            <person name="Kyrpides N.C."/>
            <person name="Woyke T."/>
        </authorList>
    </citation>
    <scope>NUCLEOTIDE SEQUENCE</scope>
    <source>
        <strain evidence="1">GVMAG-S-1074260-58</strain>
    </source>
</reference>